<organism evidence="6 7">
    <name type="scientific">Acetonema longum DSM 6540</name>
    <dbReference type="NCBI Taxonomy" id="1009370"/>
    <lineage>
        <taxon>Bacteria</taxon>
        <taxon>Bacillati</taxon>
        <taxon>Bacillota</taxon>
        <taxon>Negativicutes</taxon>
        <taxon>Acetonemataceae</taxon>
        <taxon>Acetonema</taxon>
    </lineage>
</organism>
<dbReference type="GO" id="GO:0006508">
    <property type="term" value="P:proteolysis"/>
    <property type="evidence" value="ECO:0007669"/>
    <property type="project" value="UniProtKB-KW"/>
</dbReference>
<dbReference type="NCBIfam" id="TIGR00706">
    <property type="entry name" value="SppA_dom"/>
    <property type="match status" value="1"/>
</dbReference>
<dbReference type="RefSeq" id="WP_004094144.1">
    <property type="nucleotide sequence ID" value="NZ_AFGF01000053.1"/>
</dbReference>
<sequence length="310" mass="33604">MHKKAVMVIILIVVVLSLITLAFMSPRQSRSGAAKIAVIYVDGIMIGGRGEAGLLGASGGTDAIIRQLHAAKEDATVKAILLRINSPGGSAPASQEVGEEIKKVRQSGKIIVTSMADMAASGGYWLAATTDKIYANPATLTGSIGVYIPYANWQELYQKIGIYQEKIKSGPHKDMLAPERSLTPAERAIVQSMVDDLYEQFVQVVAQGRNLDPEKVRQLADGRIYTGNQAKALGLVDELGNMYDALEGAKQLAGLSGKVEIKEYGEFNPWSLLFGSVKSQISLENMLYRQLRPDTLLTAPLAMPQEWQVQ</sequence>
<keyword evidence="7" id="KW-1185">Reference proteome</keyword>
<gene>
    <name evidence="6" type="ORF">ALO_07198</name>
</gene>
<keyword evidence="4" id="KW-0720">Serine protease</keyword>
<evidence type="ECO:0000256" key="3">
    <source>
        <dbReference type="ARBA" id="ARBA00022801"/>
    </source>
</evidence>
<dbReference type="SUPFAM" id="SSF52096">
    <property type="entry name" value="ClpP/crotonase"/>
    <property type="match status" value="1"/>
</dbReference>
<evidence type="ECO:0000256" key="2">
    <source>
        <dbReference type="ARBA" id="ARBA00022670"/>
    </source>
</evidence>
<proteinExistence type="inferred from homology"/>
<evidence type="ECO:0000313" key="6">
    <source>
        <dbReference type="EMBL" id="EGO64577.1"/>
    </source>
</evidence>
<dbReference type="PANTHER" id="PTHR42987">
    <property type="entry name" value="PEPTIDASE S49"/>
    <property type="match status" value="1"/>
</dbReference>
<dbReference type="EMBL" id="AFGF01000053">
    <property type="protein sequence ID" value="EGO64577.1"/>
    <property type="molecule type" value="Genomic_DNA"/>
</dbReference>
<dbReference type="InterPro" id="IPR002142">
    <property type="entry name" value="Peptidase_S49"/>
</dbReference>
<dbReference type="PANTHER" id="PTHR42987:SF7">
    <property type="entry name" value="SIGNAL PEPTIDE PEPTIDASE SPPA-RELATED"/>
    <property type="match status" value="1"/>
</dbReference>
<name>F7NH94_9FIRM</name>
<dbReference type="InterPro" id="IPR047272">
    <property type="entry name" value="S49_SppA_C"/>
</dbReference>
<dbReference type="CDD" id="cd07023">
    <property type="entry name" value="S49_Sppa_N_C"/>
    <property type="match status" value="1"/>
</dbReference>
<comment type="caution">
    <text evidence="6">The sequence shown here is derived from an EMBL/GenBank/DDBJ whole genome shotgun (WGS) entry which is preliminary data.</text>
</comment>
<evidence type="ECO:0000313" key="7">
    <source>
        <dbReference type="Proteomes" id="UP000003240"/>
    </source>
</evidence>
<feature type="domain" description="Peptidase S49" evidence="5">
    <location>
        <begin position="105"/>
        <end position="255"/>
    </location>
</feature>
<dbReference type="InterPro" id="IPR004635">
    <property type="entry name" value="Pept_S49_SppA"/>
</dbReference>
<dbReference type="Gene3D" id="3.90.226.10">
    <property type="entry name" value="2-enoyl-CoA Hydratase, Chain A, domain 1"/>
    <property type="match status" value="2"/>
</dbReference>
<evidence type="ECO:0000256" key="1">
    <source>
        <dbReference type="ARBA" id="ARBA00008683"/>
    </source>
</evidence>
<dbReference type="STRING" id="1009370.ALO_07198"/>
<accession>F7NH94</accession>
<protein>
    <submittedName>
        <fullName evidence="6">Signal peptide peptidase A</fullName>
    </submittedName>
</protein>
<evidence type="ECO:0000256" key="4">
    <source>
        <dbReference type="ARBA" id="ARBA00022825"/>
    </source>
</evidence>
<dbReference type="OrthoDB" id="9764363at2"/>
<dbReference type="eggNOG" id="COG0616">
    <property type="taxonomic scope" value="Bacteria"/>
</dbReference>
<dbReference type="InterPro" id="IPR029045">
    <property type="entry name" value="ClpP/crotonase-like_dom_sf"/>
</dbReference>
<reference evidence="6 7" key="1">
    <citation type="journal article" date="2011" name="EMBO J.">
        <title>Structural diversity of bacterial flagellar motors.</title>
        <authorList>
            <person name="Chen S."/>
            <person name="Beeby M."/>
            <person name="Murphy G.E."/>
            <person name="Leadbetter J.R."/>
            <person name="Hendrixson D.R."/>
            <person name="Briegel A."/>
            <person name="Li Z."/>
            <person name="Shi J."/>
            <person name="Tocheva E.I."/>
            <person name="Muller A."/>
            <person name="Dobro M.J."/>
            <person name="Jensen G.J."/>
        </authorList>
    </citation>
    <scope>NUCLEOTIDE SEQUENCE [LARGE SCALE GENOMIC DNA]</scope>
    <source>
        <strain evidence="6 7">DSM 6540</strain>
    </source>
</reference>
<dbReference type="Pfam" id="PF01343">
    <property type="entry name" value="Peptidase_S49"/>
    <property type="match status" value="1"/>
</dbReference>
<dbReference type="Proteomes" id="UP000003240">
    <property type="component" value="Unassembled WGS sequence"/>
</dbReference>
<dbReference type="GO" id="GO:0008236">
    <property type="term" value="F:serine-type peptidase activity"/>
    <property type="evidence" value="ECO:0007669"/>
    <property type="project" value="UniProtKB-KW"/>
</dbReference>
<keyword evidence="3" id="KW-0378">Hydrolase</keyword>
<evidence type="ECO:0000259" key="5">
    <source>
        <dbReference type="Pfam" id="PF01343"/>
    </source>
</evidence>
<comment type="similarity">
    <text evidence="1">Belongs to the peptidase S49 family.</text>
</comment>
<dbReference type="AlphaFoldDB" id="F7NH94"/>
<keyword evidence="2" id="KW-0645">Protease</keyword>